<dbReference type="STRING" id="1581420.AAW00_05375"/>
<reference evidence="2 3" key="1">
    <citation type="submission" date="2015-04" db="EMBL/GenBank/DDBJ databases">
        <title>The draft genome sequence of Erythrobacter luteus KA37.</title>
        <authorList>
            <person name="Zhuang L."/>
            <person name="Liu Y."/>
            <person name="Shao Z."/>
        </authorList>
    </citation>
    <scope>NUCLEOTIDE SEQUENCE [LARGE SCALE GENOMIC DNA]</scope>
    <source>
        <strain evidence="2 3">KA37</strain>
    </source>
</reference>
<feature type="chain" id="PRO_5002579524" description="DUF4157 domain-containing protein" evidence="1">
    <location>
        <begin position="21"/>
        <end position="214"/>
    </location>
</feature>
<sequence length="214" mass="22816">MRWLGIAGGAAALIALSPLAAPQLLAFPYKAESEIGTVWSERPIDTARLGAVAGETRALLAASPIAEPDERRPVFLTDGGWRWLWLANTSRGGFGLTRPVSEAVIVNDADVAANTVDNGSATRTLSAILAHEFVHGIQRRRYGLGIALKPQWLTEGYADHVAQESTLSDGEAEAMMARGENHPALSYWEGRKRVAAALEANGGDVDALFTGDPE</sequence>
<keyword evidence="1" id="KW-0732">Signal</keyword>
<dbReference type="EMBL" id="LBHB01000001">
    <property type="protein sequence ID" value="KLE35805.1"/>
    <property type="molecule type" value="Genomic_DNA"/>
</dbReference>
<dbReference type="Proteomes" id="UP000053464">
    <property type="component" value="Unassembled WGS sequence"/>
</dbReference>
<protein>
    <recommendedName>
        <fullName evidence="4">DUF4157 domain-containing protein</fullName>
    </recommendedName>
</protein>
<evidence type="ECO:0000256" key="1">
    <source>
        <dbReference type="SAM" id="SignalP"/>
    </source>
</evidence>
<evidence type="ECO:0008006" key="4">
    <source>
        <dbReference type="Google" id="ProtNLM"/>
    </source>
</evidence>
<feature type="signal peptide" evidence="1">
    <location>
        <begin position="1"/>
        <end position="20"/>
    </location>
</feature>
<organism evidence="2 3">
    <name type="scientific">Aurantiacibacter luteus</name>
    <dbReference type="NCBI Taxonomy" id="1581420"/>
    <lineage>
        <taxon>Bacteria</taxon>
        <taxon>Pseudomonadati</taxon>
        <taxon>Pseudomonadota</taxon>
        <taxon>Alphaproteobacteria</taxon>
        <taxon>Sphingomonadales</taxon>
        <taxon>Erythrobacteraceae</taxon>
        <taxon>Aurantiacibacter</taxon>
    </lineage>
</organism>
<proteinExistence type="predicted"/>
<keyword evidence="3" id="KW-1185">Reference proteome</keyword>
<dbReference type="OrthoDB" id="7426880at2"/>
<dbReference type="PATRIC" id="fig|1581420.6.peg.1082"/>
<accession>A0A0G9MYM4</accession>
<evidence type="ECO:0000313" key="2">
    <source>
        <dbReference type="EMBL" id="KLE35805.1"/>
    </source>
</evidence>
<dbReference type="RefSeq" id="WP_047003210.1">
    <property type="nucleotide sequence ID" value="NZ_LBHB01000001.1"/>
</dbReference>
<dbReference type="AlphaFoldDB" id="A0A0G9MYM4"/>
<name>A0A0G9MYM4_9SPHN</name>
<evidence type="ECO:0000313" key="3">
    <source>
        <dbReference type="Proteomes" id="UP000053464"/>
    </source>
</evidence>
<comment type="caution">
    <text evidence="2">The sequence shown here is derived from an EMBL/GenBank/DDBJ whole genome shotgun (WGS) entry which is preliminary data.</text>
</comment>
<gene>
    <name evidence="2" type="ORF">AAW00_05375</name>
</gene>